<keyword evidence="2" id="KW-1185">Reference proteome</keyword>
<dbReference type="EMBL" id="JAJSOF020000017">
    <property type="protein sequence ID" value="KAJ4440439.1"/>
    <property type="molecule type" value="Genomic_DNA"/>
</dbReference>
<proteinExistence type="predicted"/>
<name>A0ABQ8T1T3_PERAM</name>
<sequence length="178" mass="20166">MAGLCEGGNEPSGSLKAIRRKIRSGAGDRNRVLGSTYLESGHKEKNTGGEGFDPVLWIELRRRSMVRALVKRILCSNWAEQPPVRTPEELWDRVLDAREEMAKNLDLFYNLVDSMPRRMRAVVDAGGETAKIRAFCFLGANVLNVSHHSQSMQHHHRRGGKENKYRFSFVHIHVTTNA</sequence>
<reference evidence="1 2" key="1">
    <citation type="journal article" date="2022" name="Allergy">
        <title>Genome assembly and annotation of Periplaneta americana reveal a comprehensive cockroach allergen profile.</title>
        <authorList>
            <person name="Wang L."/>
            <person name="Xiong Q."/>
            <person name="Saelim N."/>
            <person name="Wang L."/>
            <person name="Nong W."/>
            <person name="Wan A.T."/>
            <person name="Shi M."/>
            <person name="Liu X."/>
            <person name="Cao Q."/>
            <person name="Hui J.H.L."/>
            <person name="Sookrung N."/>
            <person name="Leung T.F."/>
            <person name="Tungtrongchitr A."/>
            <person name="Tsui S.K.W."/>
        </authorList>
    </citation>
    <scope>NUCLEOTIDE SEQUENCE [LARGE SCALE GENOMIC DNA]</scope>
    <source>
        <strain evidence="1">PWHHKU_190912</strain>
    </source>
</reference>
<evidence type="ECO:0000313" key="1">
    <source>
        <dbReference type="EMBL" id="KAJ4440439.1"/>
    </source>
</evidence>
<accession>A0ABQ8T1T3</accession>
<gene>
    <name evidence="1" type="ORF">ANN_08580</name>
</gene>
<dbReference type="Proteomes" id="UP001148838">
    <property type="component" value="Unassembled WGS sequence"/>
</dbReference>
<organism evidence="1 2">
    <name type="scientific">Periplaneta americana</name>
    <name type="common">American cockroach</name>
    <name type="synonym">Blatta americana</name>
    <dbReference type="NCBI Taxonomy" id="6978"/>
    <lineage>
        <taxon>Eukaryota</taxon>
        <taxon>Metazoa</taxon>
        <taxon>Ecdysozoa</taxon>
        <taxon>Arthropoda</taxon>
        <taxon>Hexapoda</taxon>
        <taxon>Insecta</taxon>
        <taxon>Pterygota</taxon>
        <taxon>Neoptera</taxon>
        <taxon>Polyneoptera</taxon>
        <taxon>Dictyoptera</taxon>
        <taxon>Blattodea</taxon>
        <taxon>Blattoidea</taxon>
        <taxon>Blattidae</taxon>
        <taxon>Blattinae</taxon>
        <taxon>Periplaneta</taxon>
    </lineage>
</organism>
<comment type="caution">
    <text evidence="1">The sequence shown here is derived from an EMBL/GenBank/DDBJ whole genome shotgun (WGS) entry which is preliminary data.</text>
</comment>
<evidence type="ECO:0000313" key="2">
    <source>
        <dbReference type="Proteomes" id="UP001148838"/>
    </source>
</evidence>
<protein>
    <submittedName>
        <fullName evidence="1">Uncharacterized protein</fullName>
    </submittedName>
</protein>